<protein>
    <submittedName>
        <fullName evidence="1">Uncharacterized protein</fullName>
    </submittedName>
</protein>
<dbReference type="RefSeq" id="WP_338890835.1">
    <property type="nucleotide sequence ID" value="NZ_CP147846.1"/>
</dbReference>
<organism evidence="1 2">
    <name type="scientific">Rhodococcus sovatensis</name>
    <dbReference type="NCBI Taxonomy" id="1805840"/>
    <lineage>
        <taxon>Bacteria</taxon>
        <taxon>Bacillati</taxon>
        <taxon>Actinomycetota</taxon>
        <taxon>Actinomycetes</taxon>
        <taxon>Mycobacteriales</taxon>
        <taxon>Nocardiaceae</taxon>
        <taxon>Rhodococcus</taxon>
    </lineage>
</organism>
<keyword evidence="2" id="KW-1185">Reference proteome</keyword>
<evidence type="ECO:0000313" key="2">
    <source>
        <dbReference type="Proteomes" id="UP001432000"/>
    </source>
</evidence>
<reference evidence="1 2" key="1">
    <citation type="submission" date="2024-03" db="EMBL/GenBank/DDBJ databases">
        <title>Natural products discovery in diverse microorganisms through a two-stage MS feature dereplication strategy.</title>
        <authorList>
            <person name="Zhang R."/>
        </authorList>
    </citation>
    <scope>NUCLEOTIDE SEQUENCE [LARGE SCALE GENOMIC DNA]</scope>
    <source>
        <strain evidence="1 2">18930</strain>
    </source>
</reference>
<gene>
    <name evidence="1" type="ORF">WDS16_04545</name>
</gene>
<sequence>MAGAITAAATHVLDGDLDELFTSQRRDAHRCEGGSLMDRLIADRACELLAGAAGGGVCIADVASLQEGSASAAAAATVAAALEVSRILLPTAALLGNALRQYSRRLDGEPTVIGTWDSQRDREFAAHWAQQLSSTVETARKAVDGPFTVSFGCPSDGSRPTLDMHAVSRYLTESTELPFVAPGRGAMNNRQAASTLRESTCTTASVFHQVALHVQSTMRARADREPSVRGFARNSAMSKECDAIVRVCHEVHLELHHTSSTSRHRPIGIARGGTELVAATIALSDSITAMRRGVVEPLTLGHHYPHLGGDTLVGCAQYVHRRPAAEPRR</sequence>
<accession>A0ABZ2PPL8</accession>
<proteinExistence type="predicted"/>
<evidence type="ECO:0000313" key="1">
    <source>
        <dbReference type="EMBL" id="WXG69823.1"/>
    </source>
</evidence>
<dbReference type="EMBL" id="CP147846">
    <property type="protein sequence ID" value="WXG69823.1"/>
    <property type="molecule type" value="Genomic_DNA"/>
</dbReference>
<dbReference type="Proteomes" id="UP001432000">
    <property type="component" value="Chromosome"/>
</dbReference>
<name>A0ABZ2PPL8_9NOCA</name>